<evidence type="ECO:0000256" key="2">
    <source>
        <dbReference type="ARBA" id="ARBA00004922"/>
    </source>
</evidence>
<evidence type="ECO:0000313" key="19">
    <source>
        <dbReference type="Proteomes" id="UP000825002"/>
    </source>
</evidence>
<keyword evidence="19" id="KW-1185">Reference proteome</keyword>
<evidence type="ECO:0000256" key="8">
    <source>
        <dbReference type="ARBA" id="ARBA00022737"/>
    </source>
</evidence>
<evidence type="ECO:0000256" key="11">
    <source>
        <dbReference type="ARBA" id="ARBA00023136"/>
    </source>
</evidence>
<sequence>MEDKPGQTLNTSQVKAKTKPRRPESLTLRNGTFNFMSISSERLLFVVMIGAAVASRFYRIDEPSHVCWDETHFGKMASWYINRTFFFDVHPPLGKLMIAASGYLSGYNGTFAYNKPGDPYDHWSQYLGMRVFCTFLGFMIVPFTYEAVRSMTQSSWAAVMSATLVLLDNGLTTLTRYILLDPPLLFFISGSFLGMAKTTELLDCGEHFTRRWWFWLLWTGTFIAGAFSVKFVGLFIVATVGLRTAYDLWLLLGDLSRPISYWLKHLTYRVLALIVWPITVYVVIFYIHLAQLNHSGNGDGFYSSAFQSQLIGNSLHNASWPAHLAYGATITLKNNRIGGAYLHSHMHLYPHGIGARQQQVTAYSHKDANNHWLVKRAQDSDTRSSQSNHDDVSYVHDGDLLRLEHVLTRRNLHSHREPAPVTKRHFQVTGYGQNGTGDLNDVWRIVLSDSWRPTVDADLVTRIWTVKSKFRLIHVRTGCALHSHSRQLPKWAYEQLEVTCNPRIHDTNNLWNIEDNVYDRLPNVSFEECAPSFMDRFIESHAVMLQGNAGLKPKEGEVTSRPWQWPLNYKGQFFSASDGKKVYLLGNPVIWWANLATIPLSILTLAAVIVINCRRGTAAMFIEMKKSVSKKYNKFMQTKSVDTQGQHDITFVASVPWMLLAWALHYVPFYFMGRILYFHHYFPAFIFSCMLTATTVDYLIKTLVSTLCNSTDITTHKRLERIIEFLGLTLLAILMYTFVLFAPITYGIMQETVKQTNNETTSNLREEQILASLRWLDSWEF</sequence>
<feature type="transmembrane region" description="Helical" evidence="16">
    <location>
        <begin position="681"/>
        <end position="704"/>
    </location>
</feature>
<dbReference type="SMART" id="SM00472">
    <property type="entry name" value="MIR"/>
    <property type="match status" value="3"/>
</dbReference>
<comment type="similarity">
    <text evidence="3">Belongs to the glycosyltransferase 39 family.</text>
</comment>
<dbReference type="PANTHER" id="PTHR10050:SF46">
    <property type="entry name" value="PROTEIN O-MANNOSYL-TRANSFERASE 2"/>
    <property type="match status" value="1"/>
</dbReference>
<keyword evidence="6" id="KW-0808">Transferase</keyword>
<feature type="non-terminal residue" evidence="18">
    <location>
        <position position="1"/>
    </location>
</feature>
<dbReference type="InterPro" id="IPR032421">
    <property type="entry name" value="PMT_4TMC"/>
</dbReference>
<keyword evidence="9" id="KW-0256">Endoplasmic reticulum</keyword>
<evidence type="ECO:0000256" key="1">
    <source>
        <dbReference type="ARBA" id="ARBA00004477"/>
    </source>
</evidence>
<dbReference type="InterPro" id="IPR016093">
    <property type="entry name" value="MIR_motif"/>
</dbReference>
<evidence type="ECO:0000256" key="13">
    <source>
        <dbReference type="ARBA" id="ARBA00045085"/>
    </source>
</evidence>
<dbReference type="SUPFAM" id="SSF82109">
    <property type="entry name" value="MIR domain"/>
    <property type="match status" value="1"/>
</dbReference>
<evidence type="ECO:0000256" key="16">
    <source>
        <dbReference type="SAM" id="Phobius"/>
    </source>
</evidence>
<dbReference type="InterPro" id="IPR036300">
    <property type="entry name" value="MIR_dom_sf"/>
</dbReference>
<comment type="catalytic activity">
    <reaction evidence="14">
        <text>a di-trans,poly-cis-dolichyl beta-D-mannosyl phosphate + L-seryl-[protein] = 3-O-(alpha-D-mannosyl)-L-seryl-[protein] + a di-trans,poly-cis-dolichyl phosphate + H(+)</text>
        <dbReference type="Rhea" id="RHEA:17377"/>
        <dbReference type="Rhea" id="RHEA-COMP:9863"/>
        <dbReference type="Rhea" id="RHEA-COMP:13546"/>
        <dbReference type="Rhea" id="RHEA-COMP:19498"/>
        <dbReference type="Rhea" id="RHEA-COMP:19501"/>
        <dbReference type="ChEBI" id="CHEBI:15378"/>
        <dbReference type="ChEBI" id="CHEBI:29999"/>
        <dbReference type="ChEBI" id="CHEBI:57683"/>
        <dbReference type="ChEBI" id="CHEBI:58211"/>
        <dbReference type="ChEBI" id="CHEBI:137321"/>
        <dbReference type="EC" id="2.4.1.109"/>
    </reaction>
</comment>
<dbReference type="PANTHER" id="PTHR10050">
    <property type="entry name" value="DOLICHYL-PHOSPHATE-MANNOSE--PROTEIN MANNOSYLTRANSFERASE"/>
    <property type="match status" value="1"/>
</dbReference>
<dbReference type="Proteomes" id="UP000825002">
    <property type="component" value="Unassembled WGS sequence"/>
</dbReference>
<keyword evidence="5" id="KW-0328">Glycosyltransferase</keyword>
<dbReference type="Pfam" id="PF16192">
    <property type="entry name" value="PMT_4TMC"/>
    <property type="match status" value="1"/>
</dbReference>
<dbReference type="InterPro" id="IPR003342">
    <property type="entry name" value="ArnT-like_N"/>
</dbReference>
<feature type="transmembrane region" description="Helical" evidence="16">
    <location>
        <begin position="43"/>
        <end position="60"/>
    </location>
</feature>
<dbReference type="InterPro" id="IPR027005">
    <property type="entry name" value="PMT-like"/>
</dbReference>
<keyword evidence="7 16" id="KW-0812">Transmembrane</keyword>
<comment type="pathway">
    <text evidence="2">Protein modification; protein glycosylation.</text>
</comment>
<comment type="subcellular location">
    <subcellularLocation>
        <location evidence="1">Endoplasmic reticulum membrane</location>
        <topology evidence="1">Multi-pass membrane protein</topology>
    </subcellularLocation>
</comment>
<comment type="caution">
    <text evidence="18">The sequence shown here is derived from an EMBL/GenBank/DDBJ whole genome shotgun (WGS) entry which is preliminary data.</text>
</comment>
<evidence type="ECO:0000256" key="4">
    <source>
        <dbReference type="ARBA" id="ARBA00012839"/>
    </source>
</evidence>
<comment type="catalytic activity">
    <reaction evidence="13">
        <text>a di-trans,poly-cis-dolichyl beta-D-mannosyl phosphate + L-threonyl-[protein] = 3-O-(alpha-D-mannosyl)-L-threonyl-[protein] + a di-trans,poly-cis-dolichyl phosphate + H(+)</text>
        <dbReference type="Rhea" id="RHEA:53396"/>
        <dbReference type="Rhea" id="RHEA-COMP:11060"/>
        <dbReference type="Rhea" id="RHEA-COMP:13547"/>
        <dbReference type="Rhea" id="RHEA-COMP:19498"/>
        <dbReference type="Rhea" id="RHEA-COMP:19501"/>
        <dbReference type="ChEBI" id="CHEBI:15378"/>
        <dbReference type="ChEBI" id="CHEBI:30013"/>
        <dbReference type="ChEBI" id="CHEBI:57683"/>
        <dbReference type="ChEBI" id="CHEBI:58211"/>
        <dbReference type="ChEBI" id="CHEBI:137323"/>
        <dbReference type="EC" id="2.4.1.109"/>
    </reaction>
</comment>
<feature type="transmembrane region" description="Helical" evidence="16">
    <location>
        <begin position="212"/>
        <end position="245"/>
    </location>
</feature>
<feature type="transmembrane region" description="Helical" evidence="16">
    <location>
        <begin position="266"/>
        <end position="287"/>
    </location>
</feature>
<feature type="domain" description="MIR" evidence="17">
    <location>
        <begin position="321"/>
        <end position="377"/>
    </location>
</feature>
<evidence type="ECO:0000256" key="5">
    <source>
        <dbReference type="ARBA" id="ARBA00022676"/>
    </source>
</evidence>
<dbReference type="PROSITE" id="PS50919">
    <property type="entry name" value="MIR"/>
    <property type="match status" value="3"/>
</dbReference>
<keyword evidence="11 16" id="KW-0472">Membrane</keyword>
<feature type="transmembrane region" description="Helical" evidence="16">
    <location>
        <begin position="123"/>
        <end position="145"/>
    </location>
</feature>
<reference evidence="18 19" key="1">
    <citation type="submission" date="2020-10" db="EMBL/GenBank/DDBJ databases">
        <authorList>
            <person name="Klimov P.B."/>
            <person name="Dyachkov S.M."/>
            <person name="Chetverikov P.E."/>
        </authorList>
    </citation>
    <scope>NUCLEOTIDE SEQUENCE [LARGE SCALE GENOMIC DNA]</scope>
    <source>
        <strain evidence="18">BMOC 18-1129-001#AD2665</strain>
        <tissue evidence="18">Entire mites</tissue>
    </source>
</reference>
<evidence type="ECO:0000256" key="3">
    <source>
        <dbReference type="ARBA" id="ARBA00007222"/>
    </source>
</evidence>
<dbReference type="CDD" id="cd23282">
    <property type="entry name" value="beta-trefoil_MIR_POMT2"/>
    <property type="match status" value="1"/>
</dbReference>
<feature type="transmembrane region" description="Helical" evidence="16">
    <location>
        <begin position="157"/>
        <end position="179"/>
    </location>
</feature>
<dbReference type="Pfam" id="PF02366">
    <property type="entry name" value="PMT"/>
    <property type="match status" value="1"/>
</dbReference>
<feature type="domain" description="MIR" evidence="17">
    <location>
        <begin position="461"/>
        <end position="516"/>
    </location>
</feature>
<dbReference type="EMBL" id="JAIFTH010001079">
    <property type="protein sequence ID" value="KAG9508710.1"/>
    <property type="molecule type" value="Genomic_DNA"/>
</dbReference>
<evidence type="ECO:0000256" key="14">
    <source>
        <dbReference type="ARBA" id="ARBA00045102"/>
    </source>
</evidence>
<feature type="domain" description="MIR" evidence="17">
    <location>
        <begin position="392"/>
        <end position="448"/>
    </location>
</feature>
<feature type="transmembrane region" description="Helical" evidence="16">
    <location>
        <begin position="589"/>
        <end position="611"/>
    </location>
</feature>
<organism evidence="18 19">
    <name type="scientific">Fragariocoptes setiger</name>
    <dbReference type="NCBI Taxonomy" id="1670756"/>
    <lineage>
        <taxon>Eukaryota</taxon>
        <taxon>Metazoa</taxon>
        <taxon>Ecdysozoa</taxon>
        <taxon>Arthropoda</taxon>
        <taxon>Chelicerata</taxon>
        <taxon>Arachnida</taxon>
        <taxon>Acari</taxon>
        <taxon>Acariformes</taxon>
        <taxon>Trombidiformes</taxon>
        <taxon>Prostigmata</taxon>
        <taxon>Eupodina</taxon>
        <taxon>Eriophyoidea</taxon>
        <taxon>Phytoptidae</taxon>
        <taxon>Fragariocoptes</taxon>
    </lineage>
</organism>
<keyword evidence="10 16" id="KW-1133">Transmembrane helix</keyword>
<evidence type="ECO:0000256" key="10">
    <source>
        <dbReference type="ARBA" id="ARBA00022989"/>
    </source>
</evidence>
<keyword evidence="8" id="KW-0677">Repeat</keyword>
<name>A0ABQ7S640_9ACAR</name>
<accession>A0ABQ7S640</accession>
<evidence type="ECO:0000256" key="9">
    <source>
        <dbReference type="ARBA" id="ARBA00022824"/>
    </source>
</evidence>
<gene>
    <name evidence="18" type="primary">tw</name>
    <name evidence="18" type="ORF">GZH46_02788</name>
</gene>
<feature type="region of interest" description="Disordered" evidence="15">
    <location>
        <begin position="1"/>
        <end position="23"/>
    </location>
</feature>
<evidence type="ECO:0000313" key="18">
    <source>
        <dbReference type="EMBL" id="KAG9508710.1"/>
    </source>
</evidence>
<dbReference type="EC" id="2.4.1.109" evidence="4"/>
<dbReference type="Pfam" id="PF02815">
    <property type="entry name" value="MIR"/>
    <property type="match status" value="1"/>
</dbReference>
<evidence type="ECO:0000256" key="15">
    <source>
        <dbReference type="SAM" id="MobiDB-lite"/>
    </source>
</evidence>
<evidence type="ECO:0000256" key="7">
    <source>
        <dbReference type="ARBA" id="ARBA00022692"/>
    </source>
</evidence>
<feature type="transmembrane region" description="Helical" evidence="16">
    <location>
        <begin position="725"/>
        <end position="749"/>
    </location>
</feature>
<evidence type="ECO:0000256" key="6">
    <source>
        <dbReference type="ARBA" id="ARBA00022679"/>
    </source>
</evidence>
<protein>
    <recommendedName>
        <fullName evidence="12">Protein O-mannosyl-transferase 2</fullName>
        <ecNumber evidence="4">2.4.1.109</ecNumber>
    </recommendedName>
</protein>
<dbReference type="Gene3D" id="2.80.10.50">
    <property type="match status" value="1"/>
</dbReference>
<feature type="transmembrane region" description="Helical" evidence="16">
    <location>
        <begin position="649"/>
        <end position="669"/>
    </location>
</feature>
<evidence type="ECO:0000256" key="12">
    <source>
        <dbReference type="ARBA" id="ARBA00039583"/>
    </source>
</evidence>
<proteinExistence type="inferred from homology"/>
<evidence type="ECO:0000259" key="17">
    <source>
        <dbReference type="PROSITE" id="PS50919"/>
    </source>
</evidence>